<evidence type="ECO:0000256" key="9">
    <source>
        <dbReference type="ARBA" id="ARBA00044484"/>
    </source>
</evidence>
<comment type="caution">
    <text evidence="11">The sequence shown here is derived from an EMBL/GenBank/DDBJ whole genome shotgun (WGS) entry which is preliminary data.</text>
</comment>
<evidence type="ECO:0000256" key="4">
    <source>
        <dbReference type="ARBA" id="ARBA00022723"/>
    </source>
</evidence>
<dbReference type="InterPro" id="IPR020550">
    <property type="entry name" value="Inositol_monophosphatase_CS"/>
</dbReference>
<dbReference type="CDD" id="cd01517">
    <property type="entry name" value="PAP_phosphatase"/>
    <property type="match status" value="1"/>
</dbReference>
<proteinExistence type="inferred from homology"/>
<dbReference type="InterPro" id="IPR051090">
    <property type="entry name" value="Inositol_monoP_superfamily"/>
</dbReference>
<dbReference type="InterPro" id="IPR020583">
    <property type="entry name" value="Inositol_monoP_metal-BS"/>
</dbReference>
<dbReference type="InterPro" id="IPR006239">
    <property type="entry name" value="DPNP"/>
</dbReference>
<dbReference type="InterPro" id="IPR000760">
    <property type="entry name" value="Inositol_monophosphatase-like"/>
</dbReference>
<dbReference type="GO" id="GO:0000103">
    <property type="term" value="P:sulfate assimilation"/>
    <property type="evidence" value="ECO:0007669"/>
    <property type="project" value="TreeGrafter"/>
</dbReference>
<dbReference type="Pfam" id="PF00459">
    <property type="entry name" value="Inositol_P"/>
    <property type="match status" value="1"/>
</dbReference>
<dbReference type="EC" id="3.1.3.7" evidence="3"/>
<comment type="similarity">
    <text evidence="2">Belongs to the inositol monophosphatase superfamily.</text>
</comment>
<evidence type="ECO:0000256" key="1">
    <source>
        <dbReference type="ARBA" id="ARBA00001946"/>
    </source>
</evidence>
<evidence type="ECO:0000256" key="5">
    <source>
        <dbReference type="ARBA" id="ARBA00022801"/>
    </source>
</evidence>
<accession>A0A5C5VAX1</accession>
<dbReference type="GO" id="GO:0008441">
    <property type="term" value="F:3'(2'),5'-bisphosphate nucleotidase activity"/>
    <property type="evidence" value="ECO:0007669"/>
    <property type="project" value="UniProtKB-EC"/>
</dbReference>
<feature type="binding site" evidence="10">
    <location>
        <position position="125"/>
    </location>
    <ligand>
        <name>Mg(2+)</name>
        <dbReference type="ChEBI" id="CHEBI:18420"/>
        <label>1</label>
        <note>catalytic</note>
    </ligand>
</feature>
<evidence type="ECO:0000256" key="7">
    <source>
        <dbReference type="ARBA" id="ARBA00044466"/>
    </source>
</evidence>
<feature type="binding site" evidence="10">
    <location>
        <position position="126"/>
    </location>
    <ligand>
        <name>Mg(2+)</name>
        <dbReference type="ChEBI" id="CHEBI:18420"/>
        <label>1</label>
        <note>catalytic</note>
    </ligand>
</feature>
<dbReference type="AlphaFoldDB" id="A0A5C5VAX1"/>
<keyword evidence="6 10" id="KW-0460">Magnesium</keyword>
<protein>
    <recommendedName>
        <fullName evidence="3">3'(2'),5'-bisphosphate nucleotidase</fullName>
        <ecNumber evidence="3">3.1.3.7</ecNumber>
    </recommendedName>
</protein>
<dbReference type="FunFam" id="3.40.190.80:FF:000003">
    <property type="entry name" value="PAP-specific phosphatase HAL2-like"/>
    <property type="match status" value="1"/>
</dbReference>
<keyword evidence="12" id="KW-1185">Reference proteome</keyword>
<feature type="binding site" evidence="10">
    <location>
        <position position="260"/>
    </location>
    <ligand>
        <name>Mg(2+)</name>
        <dbReference type="ChEBI" id="CHEBI:18420"/>
        <label>1</label>
        <note>catalytic</note>
    </ligand>
</feature>
<reference evidence="11 12" key="1">
    <citation type="submission" date="2019-02" db="EMBL/GenBank/DDBJ databases">
        <title>Deep-cultivation of Planctomycetes and their phenomic and genomic characterization uncovers novel biology.</title>
        <authorList>
            <person name="Wiegand S."/>
            <person name="Jogler M."/>
            <person name="Boedeker C."/>
            <person name="Pinto D."/>
            <person name="Vollmers J."/>
            <person name="Rivas-Marin E."/>
            <person name="Kohn T."/>
            <person name="Peeters S.H."/>
            <person name="Heuer A."/>
            <person name="Rast P."/>
            <person name="Oberbeckmann S."/>
            <person name="Bunk B."/>
            <person name="Jeske O."/>
            <person name="Meyerdierks A."/>
            <person name="Storesund J.E."/>
            <person name="Kallscheuer N."/>
            <person name="Luecker S."/>
            <person name="Lage O.M."/>
            <person name="Pohl T."/>
            <person name="Merkel B.J."/>
            <person name="Hornburger P."/>
            <person name="Mueller R.-W."/>
            <person name="Bruemmer F."/>
            <person name="Labrenz M."/>
            <person name="Spormann A.M."/>
            <person name="Op Den Camp H."/>
            <person name="Overmann J."/>
            <person name="Amann R."/>
            <person name="Jetten M.S.M."/>
            <person name="Mascher T."/>
            <person name="Medema M.H."/>
            <person name="Devos D.P."/>
            <person name="Kaster A.-K."/>
            <person name="Ovreas L."/>
            <person name="Rohde M."/>
            <person name="Galperin M.Y."/>
            <person name="Jogler C."/>
        </authorList>
    </citation>
    <scope>NUCLEOTIDE SEQUENCE [LARGE SCALE GENOMIC DNA]</scope>
    <source>
        <strain evidence="11 12">Enr8</strain>
    </source>
</reference>
<dbReference type="PROSITE" id="PS00629">
    <property type="entry name" value="IMP_1"/>
    <property type="match status" value="1"/>
</dbReference>
<comment type="catalytic activity">
    <reaction evidence="9">
        <text>3'-phosphoadenylyl sulfate + H2O = adenosine 5'-phosphosulfate + phosphate</text>
        <dbReference type="Rhea" id="RHEA:77639"/>
        <dbReference type="ChEBI" id="CHEBI:15377"/>
        <dbReference type="ChEBI" id="CHEBI:43474"/>
        <dbReference type="ChEBI" id="CHEBI:58243"/>
        <dbReference type="ChEBI" id="CHEBI:58339"/>
        <dbReference type="EC" id="3.1.3.7"/>
    </reaction>
    <physiologicalReaction direction="left-to-right" evidence="9">
        <dbReference type="Rhea" id="RHEA:77640"/>
    </physiologicalReaction>
</comment>
<comment type="catalytic activity">
    <reaction evidence="7">
        <text>adenosine 2',5'-bisphosphate + H2O = AMP + phosphate</text>
        <dbReference type="Rhea" id="RHEA:77643"/>
        <dbReference type="ChEBI" id="CHEBI:15377"/>
        <dbReference type="ChEBI" id="CHEBI:43474"/>
        <dbReference type="ChEBI" id="CHEBI:194156"/>
        <dbReference type="ChEBI" id="CHEBI:456215"/>
        <dbReference type="EC" id="3.1.3.7"/>
    </reaction>
    <physiologicalReaction direction="left-to-right" evidence="7">
        <dbReference type="Rhea" id="RHEA:77644"/>
    </physiologicalReaction>
</comment>
<dbReference type="Gene3D" id="3.40.190.80">
    <property type="match status" value="1"/>
</dbReference>
<keyword evidence="4 10" id="KW-0479">Metal-binding</keyword>
<evidence type="ECO:0000256" key="10">
    <source>
        <dbReference type="PIRSR" id="PIRSR600760-2"/>
    </source>
</evidence>
<dbReference type="OrthoDB" id="9772456at2"/>
<dbReference type="SUPFAM" id="SSF56655">
    <property type="entry name" value="Carbohydrate phosphatase"/>
    <property type="match status" value="1"/>
</dbReference>
<evidence type="ECO:0000256" key="8">
    <source>
        <dbReference type="ARBA" id="ARBA00044479"/>
    </source>
</evidence>
<dbReference type="GO" id="GO:0046872">
    <property type="term" value="F:metal ion binding"/>
    <property type="evidence" value="ECO:0007669"/>
    <property type="project" value="UniProtKB-KW"/>
</dbReference>
<dbReference type="NCBIfam" id="TIGR01330">
    <property type="entry name" value="bisphos_HAL2"/>
    <property type="match status" value="1"/>
</dbReference>
<keyword evidence="5 11" id="KW-0378">Hydrolase</keyword>
<dbReference type="GO" id="GO:0046854">
    <property type="term" value="P:phosphatidylinositol phosphate biosynthetic process"/>
    <property type="evidence" value="ECO:0007669"/>
    <property type="project" value="InterPro"/>
</dbReference>
<feature type="binding site" evidence="10">
    <location>
        <position position="69"/>
    </location>
    <ligand>
        <name>Mg(2+)</name>
        <dbReference type="ChEBI" id="CHEBI:18420"/>
        <label>1</label>
        <note>catalytic</note>
    </ligand>
</feature>
<evidence type="ECO:0000256" key="6">
    <source>
        <dbReference type="ARBA" id="ARBA00022842"/>
    </source>
</evidence>
<feature type="binding site" evidence="10">
    <location>
        <position position="123"/>
    </location>
    <ligand>
        <name>Mg(2+)</name>
        <dbReference type="ChEBI" id="CHEBI:18420"/>
        <label>1</label>
        <note>catalytic</note>
    </ligand>
</feature>
<dbReference type="RefSeq" id="WP_146431403.1">
    <property type="nucleotide sequence ID" value="NZ_SJPF01000002.1"/>
</dbReference>
<name>A0A5C5VAX1_9BACT</name>
<dbReference type="PROSITE" id="PS00630">
    <property type="entry name" value="IMP_2"/>
    <property type="match status" value="1"/>
</dbReference>
<dbReference type="Proteomes" id="UP000318878">
    <property type="component" value="Unassembled WGS sequence"/>
</dbReference>
<organism evidence="11 12">
    <name type="scientific">Blastopirellula retiformator</name>
    <dbReference type="NCBI Taxonomy" id="2527970"/>
    <lineage>
        <taxon>Bacteria</taxon>
        <taxon>Pseudomonadati</taxon>
        <taxon>Planctomycetota</taxon>
        <taxon>Planctomycetia</taxon>
        <taxon>Pirellulales</taxon>
        <taxon>Pirellulaceae</taxon>
        <taxon>Blastopirellula</taxon>
    </lineage>
</organism>
<evidence type="ECO:0000313" key="11">
    <source>
        <dbReference type="EMBL" id="TWT34832.1"/>
    </source>
</evidence>
<dbReference type="Gene3D" id="3.30.540.10">
    <property type="entry name" value="Fructose-1,6-Bisphosphatase, subunit A, domain 1"/>
    <property type="match status" value="1"/>
</dbReference>
<dbReference type="EMBL" id="SJPF01000002">
    <property type="protein sequence ID" value="TWT34832.1"/>
    <property type="molecule type" value="Genomic_DNA"/>
</dbReference>
<evidence type="ECO:0000256" key="2">
    <source>
        <dbReference type="ARBA" id="ARBA00009759"/>
    </source>
</evidence>
<sequence>MSAYQREVEIAQHAVTSAAVLCQNVRQGDDFAALAKSDNSPVTVADFGSQAIVCRAIRQAFPDDLIIAEENADALRSDDQAELRGRVVAEVQRVLPGADETQTLAWIDAGVSRDAAPRVWTLDPIDGTKGFLRGGQYAVALGLLINGQVEVAALACPALDDDGAIFWAVRGAGAFQHTPEGDKAIAVTPTANSAEAALCESVESGHSDHDQSAQIAKTLEIARPSVRMDSQAKYAAVARGDADIYLRLPTRAGYEEKIWDHAAGYLVITEAGGKVTDIEGKPLDFSLGSTLKNNRGVVATNGKLHDTVIAAIVAAS</sequence>
<evidence type="ECO:0000256" key="3">
    <source>
        <dbReference type="ARBA" id="ARBA00012633"/>
    </source>
</evidence>
<comment type="catalytic activity">
    <reaction evidence="8">
        <text>adenosine 3',5'-bisphosphate + H2O = AMP + phosphate</text>
        <dbReference type="Rhea" id="RHEA:10040"/>
        <dbReference type="ChEBI" id="CHEBI:15377"/>
        <dbReference type="ChEBI" id="CHEBI:43474"/>
        <dbReference type="ChEBI" id="CHEBI:58343"/>
        <dbReference type="ChEBI" id="CHEBI:456215"/>
        <dbReference type="EC" id="3.1.3.7"/>
    </reaction>
    <physiologicalReaction direction="left-to-right" evidence="8">
        <dbReference type="Rhea" id="RHEA:10041"/>
    </physiologicalReaction>
</comment>
<dbReference type="PRINTS" id="PR00377">
    <property type="entry name" value="IMPHPHTASES"/>
</dbReference>
<comment type="cofactor">
    <cofactor evidence="1 10">
        <name>Mg(2+)</name>
        <dbReference type="ChEBI" id="CHEBI:18420"/>
    </cofactor>
</comment>
<dbReference type="PANTHER" id="PTHR43200">
    <property type="entry name" value="PHOSPHATASE"/>
    <property type="match status" value="1"/>
</dbReference>
<gene>
    <name evidence="11" type="primary">suhB_1</name>
    <name evidence="11" type="ORF">Enr8_22470</name>
</gene>
<evidence type="ECO:0000313" key="12">
    <source>
        <dbReference type="Proteomes" id="UP000318878"/>
    </source>
</evidence>
<dbReference type="PANTHER" id="PTHR43200:SF6">
    <property type="entry name" value="3'(2'),5'-BISPHOSPHATE NUCLEOTIDASE"/>
    <property type="match status" value="1"/>
</dbReference>